<feature type="compositionally biased region" description="Basic and acidic residues" evidence="1">
    <location>
        <begin position="263"/>
        <end position="285"/>
    </location>
</feature>
<accession>M7ZXD2</accession>
<dbReference type="PANTHER" id="PTHR34954">
    <property type="entry name" value="EXPRESSED PROTEIN"/>
    <property type="match status" value="1"/>
</dbReference>
<feature type="region of interest" description="Disordered" evidence="1">
    <location>
        <begin position="92"/>
        <end position="128"/>
    </location>
</feature>
<dbReference type="PANTHER" id="PTHR34954:SF4">
    <property type="entry name" value="PROTEIN TRIGALACTOSYLDIACYLGLYCEROL 4, CHLOROPLASTIC"/>
    <property type="match status" value="1"/>
</dbReference>
<dbReference type="AlphaFoldDB" id="M7ZXD2"/>
<organism evidence="2">
    <name type="scientific">Triticum urartu</name>
    <name type="common">Red wild einkorn</name>
    <name type="synonym">Crithodium urartu</name>
    <dbReference type="NCBI Taxonomy" id="4572"/>
    <lineage>
        <taxon>Eukaryota</taxon>
        <taxon>Viridiplantae</taxon>
        <taxon>Streptophyta</taxon>
        <taxon>Embryophyta</taxon>
        <taxon>Tracheophyta</taxon>
        <taxon>Spermatophyta</taxon>
        <taxon>Magnoliopsida</taxon>
        <taxon>Liliopsida</taxon>
        <taxon>Poales</taxon>
        <taxon>Poaceae</taxon>
        <taxon>BOP clade</taxon>
        <taxon>Pooideae</taxon>
        <taxon>Triticodae</taxon>
        <taxon>Triticeae</taxon>
        <taxon>Triticinae</taxon>
        <taxon>Triticum</taxon>
    </lineage>
</organism>
<dbReference type="GO" id="GO:1990052">
    <property type="term" value="P:ER to chloroplast lipid transport"/>
    <property type="evidence" value="ECO:0007669"/>
    <property type="project" value="InterPro"/>
</dbReference>
<name>M7ZXD2_TRIUA</name>
<dbReference type="GO" id="GO:0070300">
    <property type="term" value="F:phosphatidic acid binding"/>
    <property type="evidence" value="ECO:0007669"/>
    <property type="project" value="InterPro"/>
</dbReference>
<feature type="region of interest" description="Disordered" evidence="1">
    <location>
        <begin position="153"/>
        <end position="172"/>
    </location>
</feature>
<feature type="compositionally biased region" description="Polar residues" evidence="1">
    <location>
        <begin position="97"/>
        <end position="106"/>
    </location>
</feature>
<dbReference type="GO" id="GO:0034196">
    <property type="term" value="P:acylglycerol transport"/>
    <property type="evidence" value="ECO:0007669"/>
    <property type="project" value="InterPro"/>
</dbReference>
<evidence type="ECO:0000256" key="1">
    <source>
        <dbReference type="SAM" id="MobiDB-lite"/>
    </source>
</evidence>
<reference evidence="2" key="1">
    <citation type="journal article" date="2013" name="Nature">
        <title>Draft genome of the wheat A-genome progenitor Triticum urartu.</title>
        <authorList>
            <person name="Ling H.Q."/>
            <person name="Zhao S."/>
            <person name="Liu D."/>
            <person name="Wang J."/>
            <person name="Sun H."/>
            <person name="Zhang C."/>
            <person name="Fan H."/>
            <person name="Li D."/>
            <person name="Dong L."/>
            <person name="Tao Y."/>
            <person name="Gao C."/>
            <person name="Wu H."/>
            <person name="Li Y."/>
            <person name="Cui Y."/>
            <person name="Guo X."/>
            <person name="Zheng S."/>
            <person name="Wang B."/>
            <person name="Yu K."/>
            <person name="Liang Q."/>
            <person name="Yang W."/>
            <person name="Lou X."/>
            <person name="Chen J."/>
            <person name="Feng M."/>
            <person name="Jian J."/>
            <person name="Zhang X."/>
            <person name="Luo G."/>
            <person name="Jiang Y."/>
            <person name="Liu J."/>
            <person name="Wang Z."/>
            <person name="Sha Y."/>
            <person name="Zhang B."/>
            <person name="Wu H."/>
            <person name="Tang D."/>
            <person name="Shen Q."/>
            <person name="Xue P."/>
            <person name="Zou S."/>
            <person name="Wang X."/>
            <person name="Liu X."/>
            <person name="Wang F."/>
            <person name="Yang Y."/>
            <person name="An X."/>
            <person name="Dong Z."/>
            <person name="Zhang K."/>
            <person name="Zhang X."/>
            <person name="Luo M.C."/>
            <person name="Dvorak J."/>
            <person name="Tong Y."/>
            <person name="Wang J."/>
            <person name="Yang H."/>
            <person name="Li Z."/>
            <person name="Wang D."/>
            <person name="Zhang A."/>
            <person name="Wang J."/>
        </authorList>
    </citation>
    <scope>NUCLEOTIDE SEQUENCE</scope>
</reference>
<dbReference type="STRING" id="4572.M7ZXD2"/>
<gene>
    <name evidence="2" type="ORF">TRIUR3_19513</name>
</gene>
<sequence>MPERVPKGWEVVFKVSPHGSALSLRCHALDASKPSAVRGEPSEEYDDDEEPYFSVTSSRLSEVDYLGESTKGDLNVRRRHLDALASVARHPPILGTHRNSCNTPTQHKAKEQPERKAKRRPAKAASAAMLRQMRWLTDREGRWELDVESPATMEGTARPVPGDPLPLGLSRGPRVTRTKQLDFFHRFMASPLVPSFSASRAGLSLHHAHLLHLAHNCSTWKFPEAFPGFDKDVIVSLQQQVVSIESRGEQREAVGEAGGNRQGEAESHDRVDSGKRWGEASDSRRARGFPCHSLPASAPRGR</sequence>
<protein>
    <submittedName>
        <fullName evidence="2">Uncharacterized protein</fullName>
    </submittedName>
</protein>
<proteinExistence type="predicted"/>
<evidence type="ECO:0000313" key="2">
    <source>
        <dbReference type="EMBL" id="EMS64727.1"/>
    </source>
</evidence>
<dbReference type="InterPro" id="IPR044160">
    <property type="entry name" value="TGD4-like"/>
</dbReference>
<feature type="region of interest" description="Disordered" evidence="1">
    <location>
        <begin position="246"/>
        <end position="302"/>
    </location>
</feature>
<dbReference type="eggNOG" id="ENOG502R4W6">
    <property type="taxonomic scope" value="Eukaryota"/>
</dbReference>
<dbReference type="GO" id="GO:0009941">
    <property type="term" value="C:chloroplast envelope"/>
    <property type="evidence" value="ECO:0007669"/>
    <property type="project" value="TreeGrafter"/>
</dbReference>
<dbReference type="EMBL" id="KD052574">
    <property type="protein sequence ID" value="EMS64727.1"/>
    <property type="molecule type" value="Genomic_DNA"/>
</dbReference>